<feature type="signal peptide" evidence="1">
    <location>
        <begin position="1"/>
        <end position="19"/>
    </location>
</feature>
<dbReference type="EMBL" id="JACHGW010000011">
    <property type="protein sequence ID" value="MBB6054004.1"/>
    <property type="molecule type" value="Genomic_DNA"/>
</dbReference>
<proteinExistence type="predicted"/>
<dbReference type="RefSeq" id="WP_184204089.1">
    <property type="nucleotide sequence ID" value="NZ_JACHGW010000011.1"/>
</dbReference>
<evidence type="ECO:0008006" key="4">
    <source>
        <dbReference type="Google" id="ProtNLM"/>
    </source>
</evidence>
<evidence type="ECO:0000256" key="1">
    <source>
        <dbReference type="SAM" id="SignalP"/>
    </source>
</evidence>
<comment type="caution">
    <text evidence="2">The sequence shown here is derived from an EMBL/GenBank/DDBJ whole genome shotgun (WGS) entry which is preliminary data.</text>
</comment>
<evidence type="ECO:0000313" key="3">
    <source>
        <dbReference type="Proteomes" id="UP000520814"/>
    </source>
</evidence>
<sequence>MRPIFVLFLLLISSLGAQARLPKEGSGEAATLVTGLFSIPSVLASGLNAAPDGWFGHANTSRRWRSELGKGAGGVQILIGGLMLLGKENANGALNLAVGGLSYYMGRQTEKRLAFRVSPIPTSLGRQDRGLSVGVTLRL</sequence>
<accession>A0A7W9W8X1</accession>
<keyword evidence="1" id="KW-0732">Signal</keyword>
<name>A0A7W9W8X1_ARMRO</name>
<feature type="chain" id="PRO_5031106485" description="DUF5683 domain-containing protein" evidence="1">
    <location>
        <begin position="20"/>
        <end position="139"/>
    </location>
</feature>
<protein>
    <recommendedName>
        <fullName evidence="4">DUF5683 domain-containing protein</fullName>
    </recommendedName>
</protein>
<gene>
    <name evidence="2" type="ORF">HNQ39_005851</name>
</gene>
<organism evidence="2 3">
    <name type="scientific">Armatimonas rosea</name>
    <dbReference type="NCBI Taxonomy" id="685828"/>
    <lineage>
        <taxon>Bacteria</taxon>
        <taxon>Bacillati</taxon>
        <taxon>Armatimonadota</taxon>
        <taxon>Armatimonadia</taxon>
        <taxon>Armatimonadales</taxon>
        <taxon>Armatimonadaceae</taxon>
        <taxon>Armatimonas</taxon>
    </lineage>
</organism>
<dbReference type="AlphaFoldDB" id="A0A7W9W8X1"/>
<evidence type="ECO:0000313" key="2">
    <source>
        <dbReference type="EMBL" id="MBB6054004.1"/>
    </source>
</evidence>
<keyword evidence="3" id="KW-1185">Reference proteome</keyword>
<dbReference type="Proteomes" id="UP000520814">
    <property type="component" value="Unassembled WGS sequence"/>
</dbReference>
<reference evidence="2 3" key="1">
    <citation type="submission" date="2020-08" db="EMBL/GenBank/DDBJ databases">
        <title>Genomic Encyclopedia of Type Strains, Phase IV (KMG-IV): sequencing the most valuable type-strain genomes for metagenomic binning, comparative biology and taxonomic classification.</title>
        <authorList>
            <person name="Goeker M."/>
        </authorList>
    </citation>
    <scope>NUCLEOTIDE SEQUENCE [LARGE SCALE GENOMIC DNA]</scope>
    <source>
        <strain evidence="2 3">DSM 23562</strain>
    </source>
</reference>